<gene>
    <name evidence="2" type="ORF">GKE72_01940</name>
</gene>
<evidence type="ECO:0000259" key="1">
    <source>
        <dbReference type="Pfam" id="PF14393"/>
    </source>
</evidence>
<organism evidence="2 3">
    <name type="scientific">Eubacterium ramulus</name>
    <dbReference type="NCBI Taxonomy" id="39490"/>
    <lineage>
        <taxon>Bacteria</taxon>
        <taxon>Bacillati</taxon>
        <taxon>Bacillota</taxon>
        <taxon>Clostridia</taxon>
        <taxon>Eubacteriales</taxon>
        <taxon>Eubacteriaceae</taxon>
        <taxon>Eubacterium</taxon>
    </lineage>
</organism>
<dbReference type="InterPro" id="IPR025536">
    <property type="entry name" value="DUF4422"/>
</dbReference>
<proteinExistence type="predicted"/>
<protein>
    <submittedName>
        <fullName evidence="2">DUF4422 domain-containing protein</fullName>
    </submittedName>
</protein>
<sequence>MRRMRLLTGILCPGQRVHFYTLNDTDHTDVTVRERKRSNQMSVYVITHKKFNMIPQENYKVLLVGAYRGHVYGDCFDDAGDNISEKNANYCELTGVYWLWKNLQKDDYVGIVHYRRLFSRSFSKSKKLSDKDIRKLLGKYDIILPFKQKMEPNVLEQFCQISGLKKDMDRVRGIIERQCPDYLRSFDSVMTDTEAYLFNMMICSREKFNAYCQWLFSIFDELEPMVDLSEYNDYQKRIYGFISERLLNVWVRQNELKVCELGVVNTEEDWSAGKNFLTACKRVLLYHLR</sequence>
<comment type="caution">
    <text evidence="2">The sequence shown here is derived from an EMBL/GenBank/DDBJ whole genome shotgun (WGS) entry which is preliminary data.</text>
</comment>
<dbReference type="EMBL" id="WKRA01000002">
    <property type="protein sequence ID" value="MSD14849.1"/>
    <property type="molecule type" value="Genomic_DNA"/>
</dbReference>
<dbReference type="Proteomes" id="UP000431304">
    <property type="component" value="Unassembled WGS sequence"/>
</dbReference>
<evidence type="ECO:0000313" key="2">
    <source>
        <dbReference type="EMBL" id="MSD14849.1"/>
    </source>
</evidence>
<dbReference type="Pfam" id="PF14393">
    <property type="entry name" value="DUF4422"/>
    <property type="match status" value="1"/>
</dbReference>
<evidence type="ECO:0000313" key="3">
    <source>
        <dbReference type="Proteomes" id="UP000431304"/>
    </source>
</evidence>
<name>A0A844DX47_EUBRA</name>
<dbReference type="AlphaFoldDB" id="A0A844DX47"/>
<reference evidence="2 3" key="1">
    <citation type="journal article" date="2019" name="Nat. Med.">
        <title>A library of human gut bacterial isolates paired with longitudinal multiomics data enables mechanistic microbiome research.</title>
        <authorList>
            <person name="Poyet M."/>
            <person name="Groussin M."/>
            <person name="Gibbons S.M."/>
            <person name="Avila-Pacheco J."/>
            <person name="Jiang X."/>
            <person name="Kearney S.M."/>
            <person name="Perrotta A.R."/>
            <person name="Berdy B."/>
            <person name="Zhao S."/>
            <person name="Lieberman T.D."/>
            <person name="Swanson P.K."/>
            <person name="Smith M."/>
            <person name="Roesemann S."/>
            <person name="Alexander J.E."/>
            <person name="Rich S.A."/>
            <person name="Livny J."/>
            <person name="Vlamakis H."/>
            <person name="Clish C."/>
            <person name="Bullock K."/>
            <person name="Deik A."/>
            <person name="Scott J."/>
            <person name="Pierce K.A."/>
            <person name="Xavier R.J."/>
            <person name="Alm E.J."/>
        </authorList>
    </citation>
    <scope>NUCLEOTIDE SEQUENCE [LARGE SCALE GENOMIC DNA]</scope>
    <source>
        <strain evidence="2 3">BIOML-A3</strain>
    </source>
</reference>
<accession>A0A844DX47</accession>
<feature type="domain" description="DUF4422" evidence="1">
    <location>
        <begin position="43"/>
        <end position="254"/>
    </location>
</feature>